<gene>
    <name evidence="1" type="ORF">RFH988_LOCUS39257</name>
</gene>
<proteinExistence type="predicted"/>
<accession>A0A815U7X5</accession>
<reference evidence="1" key="1">
    <citation type="submission" date="2021-02" db="EMBL/GenBank/DDBJ databases">
        <authorList>
            <person name="Nowell W R."/>
        </authorList>
    </citation>
    <scope>NUCLEOTIDE SEQUENCE</scope>
</reference>
<name>A0A815U7X5_9BILA</name>
<organism evidence="1 2">
    <name type="scientific">Rotaria sordida</name>
    <dbReference type="NCBI Taxonomy" id="392033"/>
    <lineage>
        <taxon>Eukaryota</taxon>
        <taxon>Metazoa</taxon>
        <taxon>Spiralia</taxon>
        <taxon>Gnathifera</taxon>
        <taxon>Rotifera</taxon>
        <taxon>Eurotatoria</taxon>
        <taxon>Bdelloidea</taxon>
        <taxon>Philodinida</taxon>
        <taxon>Philodinidae</taxon>
        <taxon>Rotaria</taxon>
    </lineage>
</organism>
<sequence length="48" mass="5782">RCIQQRSHCMKSFDRSSLLIRQYVFNDDDDDVENTFEHISHIYDYSPG</sequence>
<protein>
    <submittedName>
        <fullName evidence="1">Uncharacterized protein</fullName>
    </submittedName>
</protein>
<dbReference type="EMBL" id="CAJNOO010015599">
    <property type="protein sequence ID" value="CAF1518713.1"/>
    <property type="molecule type" value="Genomic_DNA"/>
</dbReference>
<comment type="caution">
    <text evidence="1">The sequence shown here is derived from an EMBL/GenBank/DDBJ whole genome shotgun (WGS) entry which is preliminary data.</text>
</comment>
<feature type="non-terminal residue" evidence="1">
    <location>
        <position position="1"/>
    </location>
</feature>
<dbReference type="Proteomes" id="UP000663882">
    <property type="component" value="Unassembled WGS sequence"/>
</dbReference>
<dbReference type="AlphaFoldDB" id="A0A815U7X5"/>
<evidence type="ECO:0000313" key="1">
    <source>
        <dbReference type="EMBL" id="CAF1518713.1"/>
    </source>
</evidence>
<evidence type="ECO:0000313" key="2">
    <source>
        <dbReference type="Proteomes" id="UP000663882"/>
    </source>
</evidence>